<protein>
    <submittedName>
        <fullName evidence="1">Uncharacterized protein</fullName>
    </submittedName>
</protein>
<dbReference type="Proteomes" id="UP000007490">
    <property type="component" value="Chromosome"/>
</dbReference>
<dbReference type="HOGENOM" id="CLU_184180_0_0_2"/>
<name>F0T8C3_METLA</name>
<keyword evidence="2" id="KW-1185">Reference proteome</keyword>
<organism evidence="1 2">
    <name type="scientific">Methanobacterium lacus (strain AL-21)</name>
    <dbReference type="NCBI Taxonomy" id="877455"/>
    <lineage>
        <taxon>Archaea</taxon>
        <taxon>Methanobacteriati</taxon>
        <taxon>Methanobacteriota</taxon>
        <taxon>Methanomada group</taxon>
        <taxon>Methanobacteria</taxon>
        <taxon>Methanobacteriales</taxon>
        <taxon>Methanobacteriaceae</taxon>
        <taxon>Methanobacterium</taxon>
    </lineage>
</organism>
<evidence type="ECO:0000313" key="2">
    <source>
        <dbReference type="Proteomes" id="UP000007490"/>
    </source>
</evidence>
<accession>F0T8C3</accession>
<gene>
    <name evidence="1" type="ordered locus">Metbo_0283</name>
</gene>
<dbReference type="STRING" id="877455.Metbo_0283"/>
<proteinExistence type="predicted"/>
<dbReference type="EMBL" id="CP002551">
    <property type="protein sequence ID" value="ADZ08535.1"/>
    <property type="molecule type" value="Genomic_DNA"/>
</dbReference>
<dbReference type="eggNOG" id="arCOG10257">
    <property type="taxonomic scope" value="Archaea"/>
</dbReference>
<dbReference type="KEGG" id="mel:Metbo_0283"/>
<evidence type="ECO:0000313" key="1">
    <source>
        <dbReference type="EMBL" id="ADZ08535.1"/>
    </source>
</evidence>
<dbReference type="AlphaFoldDB" id="F0T8C3"/>
<reference evidence="2" key="1">
    <citation type="submission" date="2011-02" db="EMBL/GenBank/DDBJ databases">
        <title>Complete sequence of Methanobacterium sp. AL-21.</title>
        <authorList>
            <consortium name="US DOE Joint Genome Institute"/>
            <person name="Lucas S."/>
            <person name="Copeland A."/>
            <person name="Lapidus A."/>
            <person name="Cheng J.-F."/>
            <person name="Goodwin L."/>
            <person name="Pitluck S."/>
            <person name="Chertkov O."/>
            <person name="Detter J.C."/>
            <person name="Han C."/>
            <person name="Tapia R."/>
            <person name="Land M."/>
            <person name="Hauser L."/>
            <person name="Kyrpides N."/>
            <person name="Ivanova N."/>
            <person name="Mikhailova N."/>
            <person name="Pagani I."/>
            <person name="Cadillo-Quiroz H."/>
            <person name="Imachi H."/>
            <person name="Zinder S."/>
            <person name="Liu W."/>
            <person name="Woyke T."/>
        </authorList>
    </citation>
    <scope>NUCLEOTIDE SEQUENCE [LARGE SCALE GENOMIC DNA]</scope>
    <source>
        <strain evidence="2">AL-21</strain>
    </source>
</reference>
<reference evidence="1 2" key="2">
    <citation type="journal article" date="2014" name="Int. J. Syst. Evol. Microbiol.">
        <title>Methanobacterium paludis sp. nov. and a novel strain of Methanobacterium lacus isolated from northern peatlands.</title>
        <authorList>
            <person name="Cadillo-Quiroz H."/>
            <person name="Brauer S.L."/>
            <person name="Goodson N."/>
            <person name="Yavitt J.B."/>
            <person name="Zinder S.H."/>
        </authorList>
    </citation>
    <scope>NUCLEOTIDE SEQUENCE [LARGE SCALE GENOMIC DNA]</scope>
    <source>
        <strain evidence="1 2">AL-21</strain>
    </source>
</reference>
<sequence length="85" mass="9454">MKKCESMDDTSVMGSCEVLLNMMKDKNVTLDEDPNQTYLGMAENLTPKDVSKVLQLALKVRESGDITDTELKNAASRLIRAIEMS</sequence>